<dbReference type="Gene3D" id="3.20.20.140">
    <property type="entry name" value="Metal-dependent hydrolases"/>
    <property type="match status" value="1"/>
</dbReference>
<proteinExistence type="predicted"/>
<organism evidence="2">
    <name type="scientific">hydrothermal vent metagenome</name>
    <dbReference type="NCBI Taxonomy" id="652676"/>
    <lineage>
        <taxon>unclassified sequences</taxon>
        <taxon>metagenomes</taxon>
        <taxon>ecological metagenomes</taxon>
    </lineage>
</organism>
<name>A0A3B0VIC4_9ZZZZ</name>
<dbReference type="GO" id="GO:0008270">
    <property type="term" value="F:zinc ion binding"/>
    <property type="evidence" value="ECO:0007669"/>
    <property type="project" value="TreeGrafter"/>
</dbReference>
<protein>
    <submittedName>
        <fullName evidence="2">Uncharacterized protein MJ1295</fullName>
    </submittedName>
</protein>
<dbReference type="InterPro" id="IPR050243">
    <property type="entry name" value="PHP_phosphatase"/>
</dbReference>
<dbReference type="GO" id="GO:0042578">
    <property type="term" value="F:phosphoric ester hydrolase activity"/>
    <property type="evidence" value="ECO:0007669"/>
    <property type="project" value="TreeGrafter"/>
</dbReference>
<dbReference type="GO" id="GO:0005829">
    <property type="term" value="C:cytosol"/>
    <property type="evidence" value="ECO:0007669"/>
    <property type="project" value="TreeGrafter"/>
</dbReference>
<reference evidence="2" key="1">
    <citation type="submission" date="2018-06" db="EMBL/GenBank/DDBJ databases">
        <authorList>
            <person name="Zhirakovskaya E."/>
        </authorList>
    </citation>
    <scope>NUCLEOTIDE SEQUENCE</scope>
</reference>
<feature type="domain" description="Polymerase/histidinol phosphatase N-terminal" evidence="1">
    <location>
        <begin position="2"/>
        <end position="75"/>
    </location>
</feature>
<evidence type="ECO:0000259" key="1">
    <source>
        <dbReference type="SMART" id="SM00481"/>
    </source>
</evidence>
<dbReference type="EMBL" id="UOEZ01000078">
    <property type="protein sequence ID" value="VAW38742.1"/>
    <property type="molecule type" value="Genomic_DNA"/>
</dbReference>
<dbReference type="Pfam" id="PF02811">
    <property type="entry name" value="PHP"/>
    <property type="match status" value="1"/>
</dbReference>
<sequence length="214" mass="22772">MIDLHMHTIHSDGALVPAELVSRAGRSGYRALAITDHVDRSNIEGVVASLLKYTRALPGGSNVRVLAGVELTHLPPSDIGPVAILARRLGAELVICHGETIVEPVPAGTNLAAIEAGVDILAHPGLINEAECRLAAEKGIYFEISARKGHSLCNGHVAAMAKRFNVEMVLNSDAHAPSDILNKDFAEKVALGAGLDKNNYEKMRINAADIVKKR</sequence>
<dbReference type="SUPFAM" id="SSF89550">
    <property type="entry name" value="PHP domain-like"/>
    <property type="match status" value="1"/>
</dbReference>
<dbReference type="SMART" id="SM00481">
    <property type="entry name" value="POLIIIAc"/>
    <property type="match status" value="1"/>
</dbReference>
<gene>
    <name evidence="2" type="ORF">MNBD_DELTA02-598</name>
</gene>
<dbReference type="InterPro" id="IPR004013">
    <property type="entry name" value="PHP_dom"/>
</dbReference>
<dbReference type="PANTHER" id="PTHR36928:SF1">
    <property type="entry name" value="PHOSPHATASE YCDX-RELATED"/>
    <property type="match status" value="1"/>
</dbReference>
<accession>A0A3B0VIC4</accession>
<dbReference type="AlphaFoldDB" id="A0A3B0VIC4"/>
<dbReference type="InterPro" id="IPR003141">
    <property type="entry name" value="Pol/His_phosphatase_N"/>
</dbReference>
<dbReference type="PANTHER" id="PTHR36928">
    <property type="entry name" value="PHOSPHATASE YCDX-RELATED"/>
    <property type="match status" value="1"/>
</dbReference>
<dbReference type="InterPro" id="IPR016195">
    <property type="entry name" value="Pol/histidinol_Pase-like"/>
</dbReference>
<evidence type="ECO:0000313" key="2">
    <source>
        <dbReference type="EMBL" id="VAW38742.1"/>
    </source>
</evidence>
<dbReference type="NCBIfam" id="NF004981">
    <property type="entry name" value="PRK06361.1"/>
    <property type="match status" value="1"/>
</dbReference>